<reference evidence="1" key="1">
    <citation type="submission" date="2018-02" db="EMBL/GenBank/DDBJ databases">
        <title>Rhizophora mucronata_Transcriptome.</title>
        <authorList>
            <person name="Meera S.P."/>
            <person name="Sreeshan A."/>
            <person name="Augustine A."/>
        </authorList>
    </citation>
    <scope>NUCLEOTIDE SEQUENCE</scope>
    <source>
        <tissue evidence="1">Leaf</tissue>
    </source>
</reference>
<organism evidence="1">
    <name type="scientific">Rhizophora mucronata</name>
    <name type="common">Asiatic mangrove</name>
    <dbReference type="NCBI Taxonomy" id="61149"/>
    <lineage>
        <taxon>Eukaryota</taxon>
        <taxon>Viridiplantae</taxon>
        <taxon>Streptophyta</taxon>
        <taxon>Embryophyta</taxon>
        <taxon>Tracheophyta</taxon>
        <taxon>Spermatophyta</taxon>
        <taxon>Magnoliopsida</taxon>
        <taxon>eudicotyledons</taxon>
        <taxon>Gunneridae</taxon>
        <taxon>Pentapetalae</taxon>
        <taxon>rosids</taxon>
        <taxon>fabids</taxon>
        <taxon>Malpighiales</taxon>
        <taxon>Rhizophoraceae</taxon>
        <taxon>Rhizophora</taxon>
    </lineage>
</organism>
<protein>
    <submittedName>
        <fullName evidence="1">Uncharacterized protein</fullName>
    </submittedName>
</protein>
<proteinExistence type="predicted"/>
<sequence length="13" mass="1461">MVLSSVLCVYFSI</sequence>
<dbReference type="EMBL" id="GGEC01058058">
    <property type="protein sequence ID" value="MBX38542.1"/>
    <property type="molecule type" value="Transcribed_RNA"/>
</dbReference>
<evidence type="ECO:0000313" key="1">
    <source>
        <dbReference type="EMBL" id="MBX38542.1"/>
    </source>
</evidence>
<name>A0A2P2N7U0_RHIMU</name>
<accession>A0A2P2N7U0</accession>